<dbReference type="GO" id="GO:0004559">
    <property type="term" value="F:alpha-mannosidase activity"/>
    <property type="evidence" value="ECO:0007669"/>
    <property type="project" value="InterPro"/>
</dbReference>
<dbReference type="EMBL" id="OC860751">
    <property type="protein sequence ID" value="CAD7628860.1"/>
    <property type="molecule type" value="Genomic_DNA"/>
</dbReference>
<dbReference type="InterPro" id="IPR027291">
    <property type="entry name" value="Glyco_hydro_38_N_sf"/>
</dbReference>
<name>A0A7R9Q1J6_9ACAR</name>
<dbReference type="InterPro" id="IPR050843">
    <property type="entry name" value="Glycosyl_Hydrlase_38"/>
</dbReference>
<dbReference type="InterPro" id="IPR000602">
    <property type="entry name" value="Glyco_hydro_38_N"/>
</dbReference>
<dbReference type="EMBL" id="CAJPIZ010006176">
    <property type="protein sequence ID" value="CAG2109290.1"/>
    <property type="molecule type" value="Genomic_DNA"/>
</dbReference>
<dbReference type="Pfam" id="PF01074">
    <property type="entry name" value="Glyco_hydro_38N"/>
    <property type="match status" value="1"/>
</dbReference>
<accession>A0A7R9Q1J6</accession>
<keyword evidence="3" id="KW-1185">Reference proteome</keyword>
<dbReference type="Gene3D" id="3.20.110.10">
    <property type="entry name" value="Glycoside hydrolase 38, N terminal domain"/>
    <property type="match status" value="1"/>
</dbReference>
<dbReference type="GO" id="GO:0005764">
    <property type="term" value="C:lysosome"/>
    <property type="evidence" value="ECO:0007669"/>
    <property type="project" value="TreeGrafter"/>
</dbReference>
<dbReference type="AlphaFoldDB" id="A0A7R9Q1J6"/>
<sequence>MVRSIMMMIGYVRESSDEARMILLNRHNDQEANNLSHTCLQASSGPYVLTGLVRGQSMHRIPPSHVVGGTGGTGGPNPLPEPKCHYGNCHPTDPKKLNVHLVPHTHNDVGWLKTLDQYYWGSKQGVQNAGVQYILDSVVQALDGEPDRRFIYVETAFFWKWWTHQTDTVKDTVKRLVNNGQLELISGGWSMNDEANSHYSAIIDQMTWGFKRLRDILGEPCGVPRIGWQIDPFGHSREQASLLAQMGFDGMFFSRLDYEDRDKRVRDRTLEMVWRGSDDIPGERSDLFTGAMYLGYVIRD</sequence>
<dbReference type="InterPro" id="IPR011330">
    <property type="entry name" value="Glyco_hydro/deAcase_b/a-brl"/>
</dbReference>
<dbReference type="Proteomes" id="UP000759131">
    <property type="component" value="Unassembled WGS sequence"/>
</dbReference>
<protein>
    <recommendedName>
        <fullName evidence="1">Glycoside hydrolase family 38 N-terminal domain-containing protein</fullName>
    </recommendedName>
</protein>
<dbReference type="GO" id="GO:0006013">
    <property type="term" value="P:mannose metabolic process"/>
    <property type="evidence" value="ECO:0007669"/>
    <property type="project" value="InterPro"/>
</dbReference>
<evidence type="ECO:0000313" key="3">
    <source>
        <dbReference type="Proteomes" id="UP000759131"/>
    </source>
</evidence>
<dbReference type="SUPFAM" id="SSF88713">
    <property type="entry name" value="Glycoside hydrolase/deacetylase"/>
    <property type="match status" value="1"/>
</dbReference>
<gene>
    <name evidence="2" type="ORF">OSB1V03_LOCUS9279</name>
</gene>
<dbReference type="PANTHER" id="PTHR11607">
    <property type="entry name" value="ALPHA-MANNOSIDASE"/>
    <property type="match status" value="1"/>
</dbReference>
<dbReference type="OrthoDB" id="6513338at2759"/>
<organism evidence="2">
    <name type="scientific">Medioppia subpectinata</name>
    <dbReference type="NCBI Taxonomy" id="1979941"/>
    <lineage>
        <taxon>Eukaryota</taxon>
        <taxon>Metazoa</taxon>
        <taxon>Ecdysozoa</taxon>
        <taxon>Arthropoda</taxon>
        <taxon>Chelicerata</taxon>
        <taxon>Arachnida</taxon>
        <taxon>Acari</taxon>
        <taxon>Acariformes</taxon>
        <taxon>Sarcoptiformes</taxon>
        <taxon>Oribatida</taxon>
        <taxon>Brachypylina</taxon>
        <taxon>Oppioidea</taxon>
        <taxon>Oppiidae</taxon>
        <taxon>Medioppia</taxon>
    </lineage>
</organism>
<evidence type="ECO:0000259" key="1">
    <source>
        <dbReference type="Pfam" id="PF01074"/>
    </source>
</evidence>
<reference evidence="2" key="1">
    <citation type="submission" date="2020-11" db="EMBL/GenBank/DDBJ databases">
        <authorList>
            <person name="Tran Van P."/>
        </authorList>
    </citation>
    <scope>NUCLEOTIDE SEQUENCE</scope>
</reference>
<dbReference type="PANTHER" id="PTHR11607:SF3">
    <property type="entry name" value="LYSOSOMAL ALPHA-MANNOSIDASE"/>
    <property type="match status" value="1"/>
</dbReference>
<proteinExistence type="predicted"/>
<evidence type="ECO:0000313" key="2">
    <source>
        <dbReference type="EMBL" id="CAD7628860.1"/>
    </source>
</evidence>
<feature type="domain" description="Glycoside hydrolase family 38 N-terminal" evidence="1">
    <location>
        <begin position="98"/>
        <end position="293"/>
    </location>
</feature>